<reference evidence="2 3" key="1">
    <citation type="journal article" date="2020" name="G3 (Bethesda)">
        <title>Whole Genome Sequencing and Comparative Genomics of Two Nematicidal Bacillus Strains Reveals a Wide Range of Possible Virulence Factors.</title>
        <authorList>
            <person name="Susic N."/>
            <person name="Janezic S."/>
            <person name="Rupnik M."/>
            <person name="Geric Stare B."/>
        </authorList>
    </citation>
    <scope>NUCLEOTIDE SEQUENCE [LARGE SCALE GENOMIC DNA]</scope>
    <source>
        <strain evidence="2 3">I-1582</strain>
    </source>
</reference>
<evidence type="ECO:0000313" key="3">
    <source>
        <dbReference type="Proteomes" id="UP000465778"/>
    </source>
</evidence>
<proteinExistence type="predicted"/>
<comment type="caution">
    <text evidence="2">The sequence shown here is derived from an EMBL/GenBank/DDBJ whole genome shotgun (WGS) entry which is preliminary data.</text>
</comment>
<sequence>MLLGYGIYYTVSVVLFFFAIGALLLPIGVFGFPILIYIVWKRILKHSENKILKISFLLGTYMLFIFITYMLDGISWNEGGNLAIYLSWLGIEVK</sequence>
<feature type="transmembrane region" description="Helical" evidence="1">
    <location>
        <begin position="51"/>
        <end position="71"/>
    </location>
</feature>
<keyword evidence="1" id="KW-1133">Transmembrane helix</keyword>
<gene>
    <name evidence="2" type="ORF">KIS1582_2318</name>
</gene>
<evidence type="ECO:0000313" key="2">
    <source>
        <dbReference type="EMBL" id="KAF0823815.1"/>
    </source>
</evidence>
<feature type="transmembrane region" description="Helical" evidence="1">
    <location>
        <begin position="6"/>
        <end position="39"/>
    </location>
</feature>
<name>A0A380XT56_CYTFI</name>
<keyword evidence="1" id="KW-0812">Transmembrane</keyword>
<evidence type="ECO:0000256" key="1">
    <source>
        <dbReference type="SAM" id="Phobius"/>
    </source>
</evidence>
<protein>
    <submittedName>
        <fullName evidence="2">Uncharacterized protein</fullName>
    </submittedName>
</protein>
<organism evidence="2 3">
    <name type="scientific">Cytobacillus firmus</name>
    <name type="common">Bacillus firmus</name>
    <dbReference type="NCBI Taxonomy" id="1399"/>
    <lineage>
        <taxon>Bacteria</taxon>
        <taxon>Bacillati</taxon>
        <taxon>Bacillota</taxon>
        <taxon>Bacilli</taxon>
        <taxon>Bacillales</taxon>
        <taxon>Bacillaceae</taxon>
        <taxon>Cytobacillus</taxon>
    </lineage>
</organism>
<dbReference type="AlphaFoldDB" id="A0A380XT56"/>
<keyword evidence="1" id="KW-0472">Membrane</keyword>
<accession>A0A380XT56</accession>
<dbReference type="EMBL" id="VDEM01000023">
    <property type="protein sequence ID" value="KAF0823815.1"/>
    <property type="molecule type" value="Genomic_DNA"/>
</dbReference>
<dbReference type="Proteomes" id="UP000465778">
    <property type="component" value="Unassembled WGS sequence"/>
</dbReference>